<organism evidence="1 2">
    <name type="scientific">Panagrolaimus sp. ES5</name>
    <dbReference type="NCBI Taxonomy" id="591445"/>
    <lineage>
        <taxon>Eukaryota</taxon>
        <taxon>Metazoa</taxon>
        <taxon>Ecdysozoa</taxon>
        <taxon>Nematoda</taxon>
        <taxon>Chromadorea</taxon>
        <taxon>Rhabditida</taxon>
        <taxon>Tylenchina</taxon>
        <taxon>Panagrolaimomorpha</taxon>
        <taxon>Panagrolaimoidea</taxon>
        <taxon>Panagrolaimidae</taxon>
        <taxon>Panagrolaimus</taxon>
    </lineage>
</organism>
<sequence>MERMQFKQSQKLLQPNHDKALPLNAEAVQYARWKESANMLFKAKQFHEAVLAYTNILKYWTLNAQDEAAIYSNRCAAYFMLLAEKNSLRMAKADAEKAIELCPNWWKAHYRLGLCHMELEKFEEAKMCFIEALNLNSNSREIVAALSNAEKGLIENGLNYQQRRLLNEIDVQQYRNNPQIYYSDEEFIDGEELKRSGKQHDHDSFGGIADESFDSLVSDRSDKTNSFCSDFETPMPSAGGPQFLSPENEAQVITLESSNDSIVVEKNAQNCFIKVDKIDSTKLVKQIYGYDSSHQGYTIQSVAPDFPPNEKGIHVCIINADHIEKLPGLRDDGLGPWNTTNVKYSIDKVGLFKEDDTYEAVTRKTEGAEKIANLCRMKHPKLKIKKRIYWDFNSNSKNSPVPGTFIVILYEIEETFELTEEQKVKNRRLSKAASAKLDQIIVGRTAKEALEKFYENGGMLRNDKNSLPNITQIRNKMASSKNWKPTTKRGRPKNEDQEEYQRLVNERFIVRSHYIGDDISEERIMLATQAHMHFFKNVLPKTKIVQKIVDLTEELLIYPESERMQKAKELIESDLYKQYKEAGICFFDITFNLSPEFHVSMLLCSCQHIRNAKGDPYVFIAAVLLSKTHKKADIAWFGSEIGKRIGNDVCCRAYMTDSERSLEGMLECSAFKPPCTKLNCFIHTIENVSDYCDKDGEIIRDIFGVTEGSTHVMGLIDEMEFEKFYDKITLMATTDKWSKYEKLQSFVASESRLRYFFDRHNLKARIAGGFGFKQATDNIGECLNMLIKAKTEFKDNMPIQDLIKAIQKVMLGQLADISRVFVHKTPCQLMDQKKFLGDSAWSKLSEEEIRLLLKEIYIINSDLIPGFESRSALPVALAANISEEQRRGMILTAQTYKVFEDEPGTYVVKKGDDLRNINTNTVPIQCKCRMANGKQIICHHILAVNDKFPGSNILQKIENYLKEETVNQWNQRINDSSQAAKPGKRRHSRRRGDNDSRNGNYENVTDYLNLRDYSSSSGNVGAKKESFSGPPAKKSKKTAAEIPLSEIICLDSSPAAQKSRLPQVRIFQSLNPTGQSTNNLIRSVRPLPTPIKINGPQIFLPPPQFAVVRPQRPARAHTQNIMPRPTVPNRVMVPRLRTNALIPHTGPANPVPVQHLAVSNDTVREIVDKYYRENTAAPLPDYLSYNPFILTKTKTLSGWRARNCANVECKVHLGDNGEKVVVSHVEPYSYVDPQTGTTKRTIEARAVCATMLCINRRYPFITKNCFNSELSADETQTVLANITRA</sequence>
<proteinExistence type="predicted"/>
<dbReference type="Proteomes" id="UP000887579">
    <property type="component" value="Unplaced"/>
</dbReference>
<accession>A0AC34FDM8</accession>
<name>A0AC34FDM8_9BILA</name>
<evidence type="ECO:0000313" key="1">
    <source>
        <dbReference type="Proteomes" id="UP000887579"/>
    </source>
</evidence>
<protein>
    <submittedName>
        <fullName evidence="2">SWIM-type domain-containing protein</fullName>
    </submittedName>
</protein>
<reference evidence="2" key="1">
    <citation type="submission" date="2022-11" db="UniProtKB">
        <authorList>
            <consortium name="WormBaseParasite"/>
        </authorList>
    </citation>
    <scope>IDENTIFICATION</scope>
</reference>
<evidence type="ECO:0000313" key="2">
    <source>
        <dbReference type="WBParaSite" id="ES5_v2.g15255.t1"/>
    </source>
</evidence>
<dbReference type="WBParaSite" id="ES5_v2.g15255.t1">
    <property type="protein sequence ID" value="ES5_v2.g15255.t1"/>
    <property type="gene ID" value="ES5_v2.g15255"/>
</dbReference>